<gene>
    <name evidence="1" type="ORF">FA048_12630</name>
</gene>
<evidence type="ECO:0000313" key="2">
    <source>
        <dbReference type="Proteomes" id="UP000309488"/>
    </source>
</evidence>
<dbReference type="AlphaFoldDB" id="A0A4U1CK41"/>
<dbReference type="SUPFAM" id="SSF47413">
    <property type="entry name" value="lambda repressor-like DNA-binding domains"/>
    <property type="match status" value="1"/>
</dbReference>
<organism evidence="1 2">
    <name type="scientific">Pedobacter polaris</name>
    <dbReference type="NCBI Taxonomy" id="2571273"/>
    <lineage>
        <taxon>Bacteria</taxon>
        <taxon>Pseudomonadati</taxon>
        <taxon>Bacteroidota</taxon>
        <taxon>Sphingobacteriia</taxon>
        <taxon>Sphingobacteriales</taxon>
        <taxon>Sphingobacteriaceae</taxon>
        <taxon>Pedobacter</taxon>
    </lineage>
</organism>
<protein>
    <submittedName>
        <fullName evidence="1">Helix-turn-helix transcriptional regulator</fullName>
    </submittedName>
</protein>
<sequence>MDLGLLQADVARRLNVCDESIGNWENGHSKPQTLLPAHHLVPGA</sequence>
<dbReference type="InterPro" id="IPR010982">
    <property type="entry name" value="Lambda_DNA-bd_dom_sf"/>
</dbReference>
<dbReference type="OrthoDB" id="671638at2"/>
<proteinExistence type="predicted"/>
<evidence type="ECO:0000313" key="1">
    <source>
        <dbReference type="EMBL" id="TKC08004.1"/>
    </source>
</evidence>
<keyword evidence="2" id="KW-1185">Reference proteome</keyword>
<dbReference type="Gene3D" id="1.10.260.40">
    <property type="entry name" value="lambda repressor-like DNA-binding domains"/>
    <property type="match status" value="1"/>
</dbReference>
<comment type="caution">
    <text evidence="1">The sequence shown here is derived from an EMBL/GenBank/DDBJ whole genome shotgun (WGS) entry which is preliminary data.</text>
</comment>
<dbReference type="EMBL" id="SWBR01000003">
    <property type="protein sequence ID" value="TKC08004.1"/>
    <property type="molecule type" value="Genomic_DNA"/>
</dbReference>
<dbReference type="InterPro" id="IPR001387">
    <property type="entry name" value="Cro/C1-type_HTH"/>
</dbReference>
<accession>A0A4U1CK41</accession>
<reference evidence="1 2" key="1">
    <citation type="submission" date="2019-04" db="EMBL/GenBank/DDBJ databases">
        <title>Pedobacter sp. RP-3-22 sp. nov., isolated from Arctic soil.</title>
        <authorList>
            <person name="Dahal R.H."/>
            <person name="Kim D.-U."/>
        </authorList>
    </citation>
    <scope>NUCLEOTIDE SEQUENCE [LARGE SCALE GENOMIC DNA]</scope>
    <source>
        <strain evidence="1 2">RP-3-22</strain>
    </source>
</reference>
<name>A0A4U1CK41_9SPHI</name>
<dbReference type="GO" id="GO:0003677">
    <property type="term" value="F:DNA binding"/>
    <property type="evidence" value="ECO:0007669"/>
    <property type="project" value="InterPro"/>
</dbReference>
<dbReference type="Proteomes" id="UP000309488">
    <property type="component" value="Unassembled WGS sequence"/>
</dbReference>
<dbReference type="CDD" id="cd00093">
    <property type="entry name" value="HTH_XRE"/>
    <property type="match status" value="1"/>
</dbReference>